<dbReference type="AlphaFoldDB" id="A0A512CH47"/>
<evidence type="ECO:0000256" key="1">
    <source>
        <dbReference type="SAM" id="Phobius"/>
    </source>
</evidence>
<evidence type="ECO:0008006" key="4">
    <source>
        <dbReference type="Google" id="ProtNLM"/>
    </source>
</evidence>
<keyword evidence="1" id="KW-1133">Transmembrane helix</keyword>
<dbReference type="Proteomes" id="UP000321301">
    <property type="component" value="Unassembled WGS sequence"/>
</dbReference>
<sequence length="223" mass="25920">MQLSFYSIALLLGILFATLYLMLGFNPKEYRRINFLVLLILFTELLSVFIWSNSEASVAGNAYLFNLLYVYIRPTTMLLLFSQLPFSCQLQKTVLPATAGFIFVGILISLYLQPIDLNLQSYTYLIGHALVLSYSVIFFKDILKQSKFRDVNLLSLPYFWMASLILFSYGERYIFFILTYYYPSIGNYVVGHVFIWVQFLAGIMYLSLGLSFFAPRVFNKYYT</sequence>
<protein>
    <recommendedName>
        <fullName evidence="4">TIGR02206 family membrane protein</fullName>
    </recommendedName>
</protein>
<comment type="caution">
    <text evidence="2">The sequence shown here is derived from an EMBL/GenBank/DDBJ whole genome shotgun (WGS) entry which is preliminary data.</text>
</comment>
<feature type="transmembrane region" description="Helical" evidence="1">
    <location>
        <begin position="119"/>
        <end position="139"/>
    </location>
</feature>
<reference evidence="2 3" key="1">
    <citation type="submission" date="2019-07" db="EMBL/GenBank/DDBJ databases">
        <title>Whole genome shotgun sequence of Cyclobacterium qasimii NBRC 106168.</title>
        <authorList>
            <person name="Hosoyama A."/>
            <person name="Uohara A."/>
            <person name="Ohji S."/>
            <person name="Ichikawa N."/>
        </authorList>
    </citation>
    <scope>NUCLEOTIDE SEQUENCE [LARGE SCALE GENOMIC DNA]</scope>
    <source>
        <strain evidence="2 3">NBRC 106168</strain>
    </source>
</reference>
<feature type="transmembrane region" description="Helical" evidence="1">
    <location>
        <begin position="33"/>
        <end position="51"/>
    </location>
</feature>
<keyword evidence="1" id="KW-0472">Membrane</keyword>
<dbReference type="EMBL" id="BJYV01000024">
    <property type="protein sequence ID" value="GEO23529.1"/>
    <property type="molecule type" value="Genomic_DNA"/>
</dbReference>
<accession>A0A512CH47</accession>
<feature type="transmembrane region" description="Helical" evidence="1">
    <location>
        <begin position="189"/>
        <end position="214"/>
    </location>
</feature>
<gene>
    <name evidence="2" type="ORF">CQA01_40630</name>
</gene>
<proteinExistence type="predicted"/>
<keyword evidence="1" id="KW-0812">Transmembrane</keyword>
<keyword evidence="3" id="KW-1185">Reference proteome</keyword>
<feature type="transmembrane region" description="Helical" evidence="1">
    <location>
        <begin position="6"/>
        <end position="26"/>
    </location>
</feature>
<feature type="transmembrane region" description="Helical" evidence="1">
    <location>
        <begin position="63"/>
        <end position="81"/>
    </location>
</feature>
<evidence type="ECO:0000313" key="3">
    <source>
        <dbReference type="Proteomes" id="UP000321301"/>
    </source>
</evidence>
<name>A0A512CH47_9BACT</name>
<feature type="transmembrane region" description="Helical" evidence="1">
    <location>
        <begin position="93"/>
        <end position="113"/>
    </location>
</feature>
<evidence type="ECO:0000313" key="2">
    <source>
        <dbReference type="EMBL" id="GEO23529.1"/>
    </source>
</evidence>
<organism evidence="2 3">
    <name type="scientific">Cyclobacterium qasimii</name>
    <dbReference type="NCBI Taxonomy" id="1350429"/>
    <lineage>
        <taxon>Bacteria</taxon>
        <taxon>Pseudomonadati</taxon>
        <taxon>Bacteroidota</taxon>
        <taxon>Cytophagia</taxon>
        <taxon>Cytophagales</taxon>
        <taxon>Cyclobacteriaceae</taxon>
        <taxon>Cyclobacterium</taxon>
    </lineage>
</organism>
<dbReference type="RefSeq" id="WP_020893096.1">
    <property type="nucleotide sequence ID" value="NZ_BJYV01000024.1"/>
</dbReference>